<accession>A0A453N798</accession>
<evidence type="ECO:0000256" key="2">
    <source>
        <dbReference type="ARBA" id="ARBA00004395"/>
    </source>
</evidence>
<comment type="subcellular location">
    <subcellularLocation>
        <location evidence="1">Cell membrane</location>
        <topology evidence="1">Peripheral membrane protein</topology>
    </subcellularLocation>
    <subcellularLocation>
        <location evidence="2">Golgi apparatus membrane</location>
        <topology evidence="2">Peripheral membrane protein</topology>
    </subcellularLocation>
</comment>
<dbReference type="GO" id="GO:0005886">
    <property type="term" value="C:plasma membrane"/>
    <property type="evidence" value="ECO:0007669"/>
    <property type="project" value="UniProtKB-SubCell"/>
</dbReference>
<reference evidence="7" key="3">
    <citation type="journal article" date="2017" name="Nature">
        <title>Genome sequence of the progenitor of the wheat D genome Aegilops tauschii.</title>
        <authorList>
            <person name="Luo M.C."/>
            <person name="Gu Y.Q."/>
            <person name="Puiu D."/>
            <person name="Wang H."/>
            <person name="Twardziok S.O."/>
            <person name="Deal K.R."/>
            <person name="Huo N."/>
            <person name="Zhu T."/>
            <person name="Wang L."/>
            <person name="Wang Y."/>
            <person name="McGuire P.E."/>
            <person name="Liu S."/>
            <person name="Long H."/>
            <person name="Ramasamy R.K."/>
            <person name="Rodriguez J.C."/>
            <person name="Van S.L."/>
            <person name="Yuan L."/>
            <person name="Wang Z."/>
            <person name="Xia Z."/>
            <person name="Xiao L."/>
            <person name="Anderson O.D."/>
            <person name="Ouyang S."/>
            <person name="Liang Y."/>
            <person name="Zimin A.V."/>
            <person name="Pertea G."/>
            <person name="Qi P."/>
            <person name="Bennetzen J.L."/>
            <person name="Dai X."/>
            <person name="Dawson M.W."/>
            <person name="Muller H.G."/>
            <person name="Kugler K."/>
            <person name="Rivarola-Duarte L."/>
            <person name="Spannagl M."/>
            <person name="Mayer K.F.X."/>
            <person name="Lu F.H."/>
            <person name="Bevan M.W."/>
            <person name="Leroy P."/>
            <person name="Li P."/>
            <person name="You F.M."/>
            <person name="Sun Q."/>
            <person name="Liu Z."/>
            <person name="Lyons E."/>
            <person name="Wicker T."/>
            <person name="Salzberg S.L."/>
            <person name="Devos K.M."/>
            <person name="Dvorak J."/>
        </authorList>
    </citation>
    <scope>NUCLEOTIDE SEQUENCE [LARGE SCALE GENOMIC DNA]</scope>
    <source>
        <strain evidence="7">cv. AL8/78</strain>
    </source>
</reference>
<dbReference type="Gene3D" id="1.10.8.20">
    <property type="entry name" value="N-terminal domain of phosphatidylinositol transfer protein sec14p"/>
    <property type="match status" value="1"/>
</dbReference>
<feature type="compositionally biased region" description="Basic residues" evidence="5">
    <location>
        <begin position="109"/>
        <end position="121"/>
    </location>
</feature>
<dbReference type="EnsemblPlants" id="AET6Gv20252300.3">
    <property type="protein sequence ID" value="AET6Gv20252300.3"/>
    <property type="gene ID" value="AET6Gv20252300"/>
</dbReference>
<evidence type="ECO:0000313" key="7">
    <source>
        <dbReference type="EnsemblPlants" id="AET6Gv20252300.3"/>
    </source>
</evidence>
<dbReference type="Pfam" id="PF00650">
    <property type="entry name" value="CRAL_TRIO"/>
    <property type="match status" value="1"/>
</dbReference>
<dbReference type="InterPro" id="IPR036865">
    <property type="entry name" value="CRAL-TRIO_dom_sf"/>
</dbReference>
<dbReference type="AlphaFoldDB" id="A0A453N798"/>
<dbReference type="STRING" id="200361.A0A453N798"/>
<dbReference type="PANTHER" id="PTHR45657">
    <property type="entry name" value="CRAL-TRIO DOMAIN-CONTAINING PROTEIN YKL091C-RELATED"/>
    <property type="match status" value="1"/>
</dbReference>
<reference evidence="8" key="1">
    <citation type="journal article" date="2014" name="Science">
        <title>Ancient hybridizations among the ancestral genomes of bread wheat.</title>
        <authorList>
            <consortium name="International Wheat Genome Sequencing Consortium,"/>
            <person name="Marcussen T."/>
            <person name="Sandve S.R."/>
            <person name="Heier L."/>
            <person name="Spannagl M."/>
            <person name="Pfeifer M."/>
            <person name="Jakobsen K.S."/>
            <person name="Wulff B.B."/>
            <person name="Steuernagel B."/>
            <person name="Mayer K.F."/>
            <person name="Olsen O.A."/>
        </authorList>
    </citation>
    <scope>NUCLEOTIDE SEQUENCE [LARGE SCALE GENOMIC DNA]</scope>
    <source>
        <strain evidence="8">cv. AL8/78</strain>
    </source>
</reference>
<dbReference type="PANTHER" id="PTHR45657:SF5">
    <property type="entry name" value="PHOSPHATIDYLINOSITOL_PHOSPHATIDYLCHOLINE TRANSFER PROTEIN SFH6"/>
    <property type="match status" value="1"/>
</dbReference>
<reference evidence="8" key="2">
    <citation type="journal article" date="2017" name="Nat. Plants">
        <title>The Aegilops tauschii genome reveals multiple impacts of transposons.</title>
        <authorList>
            <person name="Zhao G."/>
            <person name="Zou C."/>
            <person name="Li K."/>
            <person name="Wang K."/>
            <person name="Li T."/>
            <person name="Gao L."/>
            <person name="Zhang X."/>
            <person name="Wang H."/>
            <person name="Yang Z."/>
            <person name="Liu X."/>
            <person name="Jiang W."/>
            <person name="Mao L."/>
            <person name="Kong X."/>
            <person name="Jiao Y."/>
            <person name="Jia J."/>
        </authorList>
    </citation>
    <scope>NUCLEOTIDE SEQUENCE [LARGE SCALE GENOMIC DNA]</scope>
    <source>
        <strain evidence="8">cv. AL8/78</strain>
    </source>
</reference>
<feature type="compositionally biased region" description="Basic and acidic residues" evidence="5">
    <location>
        <begin position="71"/>
        <end position="94"/>
    </location>
</feature>
<dbReference type="InterPro" id="IPR036273">
    <property type="entry name" value="CRAL/TRIO_N_dom_sf"/>
</dbReference>
<feature type="compositionally biased region" description="Polar residues" evidence="5">
    <location>
        <begin position="460"/>
        <end position="470"/>
    </location>
</feature>
<dbReference type="PROSITE" id="PS50191">
    <property type="entry name" value="CRAL_TRIO"/>
    <property type="match status" value="1"/>
</dbReference>
<evidence type="ECO:0000256" key="1">
    <source>
        <dbReference type="ARBA" id="ARBA00004202"/>
    </source>
</evidence>
<comment type="similarity">
    <text evidence="4">Belongs to the SFH family.</text>
</comment>
<feature type="domain" description="CRAL-TRIO" evidence="6">
    <location>
        <begin position="207"/>
        <end position="407"/>
    </location>
</feature>
<keyword evidence="3" id="KW-0333">Golgi apparatus</keyword>
<protein>
    <recommendedName>
        <fullName evidence="6">CRAL-TRIO domain-containing protein</fullName>
    </recommendedName>
</protein>
<feature type="region of interest" description="Disordered" evidence="5">
    <location>
        <begin position="1"/>
        <end position="121"/>
    </location>
</feature>
<evidence type="ECO:0000259" key="6">
    <source>
        <dbReference type="PROSITE" id="PS50191"/>
    </source>
</evidence>
<dbReference type="InterPro" id="IPR001251">
    <property type="entry name" value="CRAL-TRIO_dom"/>
</dbReference>
<dbReference type="Proteomes" id="UP000015105">
    <property type="component" value="Chromosome 6D"/>
</dbReference>
<reference evidence="7" key="4">
    <citation type="submission" date="2019-03" db="UniProtKB">
        <authorList>
            <consortium name="EnsemblPlants"/>
        </authorList>
    </citation>
    <scope>IDENTIFICATION</scope>
</reference>
<dbReference type="SMART" id="SM00516">
    <property type="entry name" value="SEC14"/>
    <property type="match status" value="1"/>
</dbReference>
<dbReference type="GO" id="GO:0000139">
    <property type="term" value="C:Golgi membrane"/>
    <property type="evidence" value="ECO:0007669"/>
    <property type="project" value="UniProtKB-SubCell"/>
</dbReference>
<dbReference type="Pfam" id="PF03765">
    <property type="entry name" value="CRAL_TRIO_N"/>
    <property type="match status" value="1"/>
</dbReference>
<sequence>PHAAPLPRRKKSLGFPPRTTRPAPIAGEFPDPRRFSGFGGLAPGGGAEDPAPMSGHLDRLARPVSGFEGCSSHDDRRSYERRSDFEISEDEKKTRMGSLKKKAIDASSKLRHSLKKKNRRKSGSRVLSVSIEDVRDLGELEEVEAFRQALILDELLPTRHDDYHMLLRFLKARKFDIEKAKQMWTDMLQWRKEYGTDTIVEDFDYTELDTVLEYYPHGYHGVDKEGRPVYIERLGKVDPNKLMNVTTMDRYVRYHVKEFERSFLIKFPACSLAAKRHINSSTTILDVQGVGLKNFSKTARELIMRLQKVDNDNYPETLHQMFIVNAGPGFRMLWSTVKSFLDPKTTSKIHVSIRTDHTLFFMLNSLDLLGAIVFCQVLGNKCQSKLLEIIDASELPEFLGGTCTCPEYGGCLKAEKGPWKDANILKKVLNGEAQCARQIVTVSNGTETIISYPKSKYQTVRGSDTSTAESGSEAEDVTSPKALRSYISHPKLTPVREEVKMIRATSFSTRMPEYDVPVVDKAVDATWKRELPRKVPVPPKDSSLATTTKASNRSLDQIIPALMAFVIAIVTLLRSVKDVATKRLADKNESDEQSSAVYQDCIPKEEFRPPSPGPGFAESDLFSLVLQRLAELEAKVHALEEKPSEMPCEKEELLNAAVRRVDALEAELIVTKKALHEALIRQEELLAYVDRKTIAKAQKKKKKPMSCY</sequence>
<keyword evidence="8" id="KW-1185">Reference proteome</keyword>
<evidence type="ECO:0000313" key="8">
    <source>
        <dbReference type="Proteomes" id="UP000015105"/>
    </source>
</evidence>
<dbReference type="Gramene" id="AET6Gv20252300.3">
    <property type="protein sequence ID" value="AET6Gv20252300.3"/>
    <property type="gene ID" value="AET6Gv20252300"/>
</dbReference>
<organism evidence="7 8">
    <name type="scientific">Aegilops tauschii subsp. strangulata</name>
    <name type="common">Goatgrass</name>
    <dbReference type="NCBI Taxonomy" id="200361"/>
    <lineage>
        <taxon>Eukaryota</taxon>
        <taxon>Viridiplantae</taxon>
        <taxon>Streptophyta</taxon>
        <taxon>Embryophyta</taxon>
        <taxon>Tracheophyta</taxon>
        <taxon>Spermatophyta</taxon>
        <taxon>Magnoliopsida</taxon>
        <taxon>Liliopsida</taxon>
        <taxon>Poales</taxon>
        <taxon>Poaceae</taxon>
        <taxon>BOP clade</taxon>
        <taxon>Pooideae</taxon>
        <taxon>Triticodae</taxon>
        <taxon>Triticeae</taxon>
        <taxon>Triticinae</taxon>
        <taxon>Aegilops</taxon>
    </lineage>
</organism>
<evidence type="ECO:0000256" key="5">
    <source>
        <dbReference type="SAM" id="MobiDB-lite"/>
    </source>
</evidence>
<dbReference type="InterPro" id="IPR051026">
    <property type="entry name" value="PI/PC_transfer"/>
</dbReference>
<dbReference type="InterPro" id="IPR011074">
    <property type="entry name" value="CRAL/TRIO_N_dom"/>
</dbReference>
<dbReference type="SUPFAM" id="SSF52087">
    <property type="entry name" value="CRAL/TRIO domain"/>
    <property type="match status" value="1"/>
</dbReference>
<dbReference type="Gene3D" id="3.40.525.10">
    <property type="entry name" value="CRAL-TRIO lipid binding domain"/>
    <property type="match status" value="1"/>
</dbReference>
<dbReference type="SUPFAM" id="SSF46938">
    <property type="entry name" value="CRAL/TRIO N-terminal domain"/>
    <property type="match status" value="1"/>
</dbReference>
<dbReference type="CDD" id="cd00170">
    <property type="entry name" value="SEC14"/>
    <property type="match status" value="1"/>
</dbReference>
<name>A0A453N798_AEGTS</name>
<evidence type="ECO:0000256" key="4">
    <source>
        <dbReference type="ARBA" id="ARBA00038020"/>
    </source>
</evidence>
<dbReference type="SMART" id="SM01100">
    <property type="entry name" value="CRAL_TRIO_N"/>
    <property type="match status" value="1"/>
</dbReference>
<reference evidence="7" key="5">
    <citation type="journal article" date="2021" name="G3 (Bethesda)">
        <title>Aegilops tauschii genome assembly Aet v5.0 features greater sequence contiguity and improved annotation.</title>
        <authorList>
            <person name="Wang L."/>
            <person name="Zhu T."/>
            <person name="Rodriguez J.C."/>
            <person name="Deal K.R."/>
            <person name="Dubcovsky J."/>
            <person name="McGuire P.E."/>
            <person name="Lux T."/>
            <person name="Spannagl M."/>
            <person name="Mayer K.F.X."/>
            <person name="Baldrich P."/>
            <person name="Meyers B.C."/>
            <person name="Huo N."/>
            <person name="Gu Y.Q."/>
            <person name="Zhou H."/>
            <person name="Devos K.M."/>
            <person name="Bennetzen J.L."/>
            <person name="Unver T."/>
            <person name="Budak H."/>
            <person name="Gulick P.J."/>
            <person name="Galiba G."/>
            <person name="Kalapos B."/>
            <person name="Nelson D.R."/>
            <person name="Li P."/>
            <person name="You F.M."/>
            <person name="Luo M.C."/>
            <person name="Dvorak J."/>
        </authorList>
    </citation>
    <scope>NUCLEOTIDE SEQUENCE [LARGE SCALE GENOMIC DNA]</scope>
    <source>
        <strain evidence="7">cv. AL8/78</strain>
    </source>
</reference>
<feature type="compositionally biased region" description="Gly residues" evidence="5">
    <location>
        <begin position="37"/>
        <end position="47"/>
    </location>
</feature>
<proteinExistence type="inferred from homology"/>
<evidence type="ECO:0000256" key="3">
    <source>
        <dbReference type="ARBA" id="ARBA00023034"/>
    </source>
</evidence>
<feature type="region of interest" description="Disordered" evidence="5">
    <location>
        <begin position="460"/>
        <end position="479"/>
    </location>
</feature>